<gene>
    <name evidence="2" type="ORF">SAMN04244553_6328</name>
</gene>
<dbReference type="Gene3D" id="3.90.70.10">
    <property type="entry name" value="Cysteine proteinases"/>
    <property type="match status" value="1"/>
</dbReference>
<feature type="domain" description="Peptidase C1A papain C-terminal" evidence="1">
    <location>
        <begin position="52"/>
        <end position="271"/>
    </location>
</feature>
<dbReference type="AlphaFoldDB" id="A0A285LWN7"/>
<keyword evidence="3" id="KW-1185">Reference proteome</keyword>
<accession>A0A285LWN7</accession>
<dbReference type="CDD" id="cd02619">
    <property type="entry name" value="Peptidase_C1"/>
    <property type="match status" value="1"/>
</dbReference>
<dbReference type="GO" id="GO:0006508">
    <property type="term" value="P:proteolysis"/>
    <property type="evidence" value="ECO:0007669"/>
    <property type="project" value="UniProtKB-KW"/>
</dbReference>
<organism evidence="2 3">
    <name type="scientific">Nocardia amikacinitolerans</name>
    <dbReference type="NCBI Taxonomy" id="756689"/>
    <lineage>
        <taxon>Bacteria</taxon>
        <taxon>Bacillati</taxon>
        <taxon>Actinomycetota</taxon>
        <taxon>Actinomycetes</taxon>
        <taxon>Mycobacteriales</taxon>
        <taxon>Nocardiaceae</taxon>
        <taxon>Nocardia</taxon>
    </lineage>
</organism>
<dbReference type="Proteomes" id="UP000219565">
    <property type="component" value="Unassembled WGS sequence"/>
</dbReference>
<dbReference type="RefSeq" id="WP_097248035.1">
    <property type="nucleotide sequence ID" value="NZ_JAMTCV010000010.1"/>
</dbReference>
<evidence type="ECO:0000259" key="1">
    <source>
        <dbReference type="SMART" id="SM00645"/>
    </source>
</evidence>
<dbReference type="STRING" id="1379680.GCA_001612615_00982"/>
<dbReference type="SUPFAM" id="SSF54001">
    <property type="entry name" value="Cysteine proteinases"/>
    <property type="match status" value="1"/>
</dbReference>
<proteinExistence type="predicted"/>
<evidence type="ECO:0000313" key="2">
    <source>
        <dbReference type="EMBL" id="SNY89320.1"/>
    </source>
</evidence>
<protein>
    <submittedName>
        <fullName evidence="2">Papain family cysteine protease</fullName>
    </submittedName>
</protein>
<dbReference type="InterPro" id="IPR038765">
    <property type="entry name" value="Papain-like_cys_pep_sf"/>
</dbReference>
<dbReference type="GO" id="GO:0008234">
    <property type="term" value="F:cysteine-type peptidase activity"/>
    <property type="evidence" value="ECO:0007669"/>
    <property type="project" value="InterPro"/>
</dbReference>
<sequence length="277" mass="30587">MTEVISAPRANNEEPVPAEARICNLVPSRDTERDWTFTDALSVGALGAVTALPNSVDLRRDWWTIGDQEDTGSCVGWATGDGLMRYHLVTASKLNSDRRVSPRFVWMASKETDAFFQRPETFIEGAGTELKSAVEVCKKYGVVEESLLPFHIQTKMYRGQENTFWAHAATLRIASYFNVGKNLNQWKTVLADGRPILAGFMVDDTWDNATANGGFLEDFAAGTERGGHAVAIVGYLPSGHFIVRNSWGTAWGDKGFAYASPKYIRGAFFPEAYVVSL</sequence>
<dbReference type="EMBL" id="OBEG01000008">
    <property type="protein sequence ID" value="SNY89320.1"/>
    <property type="molecule type" value="Genomic_DNA"/>
</dbReference>
<dbReference type="OrthoDB" id="5289073at2"/>
<evidence type="ECO:0000313" key="3">
    <source>
        <dbReference type="Proteomes" id="UP000219565"/>
    </source>
</evidence>
<dbReference type="Pfam" id="PF00112">
    <property type="entry name" value="Peptidase_C1"/>
    <property type="match status" value="1"/>
</dbReference>
<keyword evidence="2" id="KW-0378">Hydrolase</keyword>
<keyword evidence="2" id="KW-0645">Protease</keyword>
<reference evidence="2 3" key="1">
    <citation type="submission" date="2017-09" db="EMBL/GenBank/DDBJ databases">
        <authorList>
            <person name="Ehlers B."/>
            <person name="Leendertz F.H."/>
        </authorList>
    </citation>
    <scope>NUCLEOTIDE SEQUENCE [LARGE SCALE GENOMIC DNA]</scope>
    <source>
        <strain evidence="2 3">DSM 45537</strain>
    </source>
</reference>
<dbReference type="SMART" id="SM00645">
    <property type="entry name" value="Pept_C1"/>
    <property type="match status" value="1"/>
</dbReference>
<dbReference type="InterPro" id="IPR000668">
    <property type="entry name" value="Peptidase_C1A_C"/>
</dbReference>
<name>A0A285LWN7_9NOCA</name>